<name>A0AAV6WR13_9LAMI</name>
<keyword evidence="4" id="KW-1185">Reference proteome</keyword>
<organism evidence="3 4">
    <name type="scientific">Buddleja alternifolia</name>
    <dbReference type="NCBI Taxonomy" id="168488"/>
    <lineage>
        <taxon>Eukaryota</taxon>
        <taxon>Viridiplantae</taxon>
        <taxon>Streptophyta</taxon>
        <taxon>Embryophyta</taxon>
        <taxon>Tracheophyta</taxon>
        <taxon>Spermatophyta</taxon>
        <taxon>Magnoliopsida</taxon>
        <taxon>eudicotyledons</taxon>
        <taxon>Gunneridae</taxon>
        <taxon>Pentapetalae</taxon>
        <taxon>asterids</taxon>
        <taxon>lamiids</taxon>
        <taxon>Lamiales</taxon>
        <taxon>Scrophulariaceae</taxon>
        <taxon>Buddlejeae</taxon>
        <taxon>Buddleja</taxon>
    </lineage>
</organism>
<feature type="transmembrane region" description="Helical" evidence="1">
    <location>
        <begin position="82"/>
        <end position="103"/>
    </location>
</feature>
<reference evidence="3" key="1">
    <citation type="submission" date="2019-10" db="EMBL/GenBank/DDBJ databases">
        <authorList>
            <person name="Zhang R."/>
            <person name="Pan Y."/>
            <person name="Wang J."/>
            <person name="Ma R."/>
            <person name="Yu S."/>
        </authorList>
    </citation>
    <scope>NUCLEOTIDE SEQUENCE</scope>
    <source>
        <strain evidence="3">LA-IB0</strain>
        <tissue evidence="3">Leaf</tissue>
    </source>
</reference>
<evidence type="ECO:0000256" key="2">
    <source>
        <dbReference type="SAM" id="SignalP"/>
    </source>
</evidence>
<feature type="signal peptide" evidence="2">
    <location>
        <begin position="1"/>
        <end position="18"/>
    </location>
</feature>
<dbReference type="EMBL" id="WHWC01000013">
    <property type="protein sequence ID" value="KAG8371330.1"/>
    <property type="molecule type" value="Genomic_DNA"/>
</dbReference>
<dbReference type="PANTHER" id="PTHR35718:SF1">
    <property type="entry name" value="EXPRESSED PROTEIN"/>
    <property type="match status" value="1"/>
</dbReference>
<dbReference type="PANTHER" id="PTHR35718">
    <property type="entry name" value="EXPRESSED PROTEIN"/>
    <property type="match status" value="1"/>
</dbReference>
<feature type="chain" id="PRO_5044000686" evidence="2">
    <location>
        <begin position="19"/>
        <end position="118"/>
    </location>
</feature>
<keyword evidence="1" id="KW-0472">Membrane</keyword>
<gene>
    <name evidence="3" type="ORF">BUALT_Bualt13G0076500</name>
</gene>
<evidence type="ECO:0000313" key="4">
    <source>
        <dbReference type="Proteomes" id="UP000826271"/>
    </source>
</evidence>
<sequence length="118" mass="12277">MSALLIFTVLSILSVTRAQGLPNENPITMSPEAYAFFHPNALQPSDNNPCGSSDCSSLPLAATMLATPASTSGSRGLGAGSIAGISLVFVSACLIGMEIYYVLIKQANMRKANPEELA</sequence>
<keyword evidence="1" id="KW-0812">Transmembrane</keyword>
<evidence type="ECO:0000256" key="1">
    <source>
        <dbReference type="SAM" id="Phobius"/>
    </source>
</evidence>
<keyword evidence="1" id="KW-1133">Transmembrane helix</keyword>
<dbReference type="Proteomes" id="UP000826271">
    <property type="component" value="Unassembled WGS sequence"/>
</dbReference>
<evidence type="ECO:0000313" key="3">
    <source>
        <dbReference type="EMBL" id="KAG8371330.1"/>
    </source>
</evidence>
<comment type="caution">
    <text evidence="3">The sequence shown here is derived from an EMBL/GenBank/DDBJ whole genome shotgun (WGS) entry which is preliminary data.</text>
</comment>
<keyword evidence="2" id="KW-0732">Signal</keyword>
<accession>A0AAV6WR13</accession>
<dbReference type="AlphaFoldDB" id="A0AAV6WR13"/>
<proteinExistence type="predicted"/>
<protein>
    <submittedName>
        <fullName evidence="3">Uncharacterized protein</fullName>
    </submittedName>
</protein>